<organism evidence="3 4">
    <name type="scientific">Fibrivirga algicola</name>
    <dbReference type="NCBI Taxonomy" id="2950420"/>
    <lineage>
        <taxon>Bacteria</taxon>
        <taxon>Pseudomonadati</taxon>
        <taxon>Bacteroidota</taxon>
        <taxon>Cytophagia</taxon>
        <taxon>Cytophagales</taxon>
        <taxon>Spirosomataceae</taxon>
        <taxon>Fibrivirga</taxon>
    </lineage>
</organism>
<dbReference type="EMBL" id="WAEL01000003">
    <property type="protein sequence ID" value="NID10738.1"/>
    <property type="molecule type" value="Genomic_DNA"/>
</dbReference>
<proteinExistence type="inferred from homology"/>
<feature type="domain" description="UspA" evidence="2">
    <location>
        <begin position="1"/>
        <end position="138"/>
    </location>
</feature>
<comment type="similarity">
    <text evidence="1">Belongs to the universal stress protein A family.</text>
</comment>
<dbReference type="InterPro" id="IPR006016">
    <property type="entry name" value="UspA"/>
</dbReference>
<evidence type="ECO:0000313" key="3">
    <source>
        <dbReference type="EMBL" id="NID10738.1"/>
    </source>
</evidence>
<keyword evidence="4" id="KW-1185">Reference proteome</keyword>
<gene>
    <name evidence="3" type="ORF">F7231_11205</name>
</gene>
<dbReference type="SUPFAM" id="SSF52402">
    <property type="entry name" value="Adenine nucleotide alpha hydrolases-like"/>
    <property type="match status" value="1"/>
</dbReference>
<protein>
    <submittedName>
        <fullName evidence="3">Universal stress protein</fullName>
    </submittedName>
</protein>
<evidence type="ECO:0000313" key="4">
    <source>
        <dbReference type="Proteomes" id="UP000606008"/>
    </source>
</evidence>
<dbReference type="Pfam" id="PF00582">
    <property type="entry name" value="Usp"/>
    <property type="match status" value="1"/>
</dbReference>
<dbReference type="PANTHER" id="PTHR46268">
    <property type="entry name" value="STRESS RESPONSE PROTEIN NHAX"/>
    <property type="match status" value="1"/>
</dbReference>
<sequence>MKKILLLTDFSEASHHALQYARSFFSDTAVDFHLLCIYPVEPDSFYSQKHVATTARTAFNDQLHELATNLRHEAINDWHTFRSSALAGNLTDVVAQVTGAELYDYVVLGAKKGGTNELFGNSATALVRQLKTNVLVVPIDAVANRIRQVVLAADFGQLKNCAQLVPVKELVLLKRATLTLLTIDTPGKKETNYEREVRVQQFLAPLNTPIARLQAPSVRQGISLYLDGHSVDLLAVIPKHKGWTETLAGQSITRSLVYTPPVPLLTLYDNGSSDEHYLIDDLSNLDCAL</sequence>
<accession>A0ABX0QIP8</accession>
<dbReference type="Gene3D" id="3.40.50.12370">
    <property type="match status" value="1"/>
</dbReference>
<reference evidence="3" key="1">
    <citation type="submission" date="2024-05" db="EMBL/GenBank/DDBJ databases">
        <authorList>
            <person name="Jung D.-H."/>
        </authorList>
    </citation>
    <scope>NUCLEOTIDE SEQUENCE</scope>
    <source>
        <strain evidence="3">JA-25</strain>
    </source>
</reference>
<comment type="caution">
    <text evidence="3">The sequence shown here is derived from an EMBL/GenBank/DDBJ whole genome shotgun (WGS) entry which is preliminary data.</text>
</comment>
<dbReference type="PANTHER" id="PTHR46268:SF26">
    <property type="entry name" value="UNIVERSAL STRESS PROTEIN MJ0577"/>
    <property type="match status" value="1"/>
</dbReference>
<dbReference type="CDD" id="cd00293">
    <property type="entry name" value="USP-like"/>
    <property type="match status" value="1"/>
</dbReference>
<dbReference type="RefSeq" id="WP_166691953.1">
    <property type="nucleotide sequence ID" value="NZ_WAEL01000003.1"/>
</dbReference>
<evidence type="ECO:0000259" key="2">
    <source>
        <dbReference type="Pfam" id="PF00582"/>
    </source>
</evidence>
<dbReference type="Proteomes" id="UP000606008">
    <property type="component" value="Unassembled WGS sequence"/>
</dbReference>
<name>A0ABX0QIP8_9BACT</name>
<evidence type="ECO:0000256" key="1">
    <source>
        <dbReference type="ARBA" id="ARBA00008791"/>
    </source>
</evidence>